<keyword evidence="2" id="KW-0963">Cytoplasm</keyword>
<dbReference type="InterPro" id="IPR038904">
    <property type="entry name" value="BRAT1"/>
</dbReference>
<dbReference type="GO" id="GO:0006974">
    <property type="term" value="P:DNA damage response"/>
    <property type="evidence" value="ECO:0007669"/>
    <property type="project" value="InterPro"/>
</dbReference>
<name>A0A2P6NDD6_9EUKA</name>
<dbReference type="PANTHER" id="PTHR21331">
    <property type="entry name" value="BRCA1-ASSOCIATED ATM ACTIVATOR 1"/>
    <property type="match status" value="1"/>
</dbReference>
<dbReference type="GO" id="GO:0005737">
    <property type="term" value="C:cytoplasm"/>
    <property type="evidence" value="ECO:0007669"/>
    <property type="project" value="UniProtKB-SubCell"/>
</dbReference>
<dbReference type="GO" id="GO:0005634">
    <property type="term" value="C:nucleus"/>
    <property type="evidence" value="ECO:0007669"/>
    <property type="project" value="TreeGrafter"/>
</dbReference>
<dbReference type="Proteomes" id="UP000241769">
    <property type="component" value="Unassembled WGS sequence"/>
</dbReference>
<comment type="similarity">
    <text evidence="3">Belongs to the BRAT1 family.</text>
</comment>
<comment type="caution">
    <text evidence="4">The sequence shown here is derived from an EMBL/GenBank/DDBJ whole genome shotgun (WGS) entry which is preliminary data.</text>
</comment>
<proteinExistence type="inferred from homology"/>
<dbReference type="PANTHER" id="PTHR21331:SF2">
    <property type="entry name" value="BRCA1-ASSOCIATED ATM ACTIVATOR 1"/>
    <property type="match status" value="1"/>
</dbReference>
<protein>
    <submittedName>
        <fullName evidence="4">Uncharacterized protein</fullName>
    </submittedName>
</protein>
<dbReference type="EMBL" id="MDYQ01000112">
    <property type="protein sequence ID" value="PRP81974.1"/>
    <property type="molecule type" value="Genomic_DNA"/>
</dbReference>
<dbReference type="AlphaFoldDB" id="A0A2P6NDD6"/>
<dbReference type="Gene3D" id="1.25.10.10">
    <property type="entry name" value="Leucine-rich Repeat Variant"/>
    <property type="match status" value="2"/>
</dbReference>
<comment type="subcellular location">
    <subcellularLocation>
        <location evidence="1">Cytoplasm</location>
    </subcellularLocation>
</comment>
<reference evidence="4 5" key="1">
    <citation type="journal article" date="2018" name="Genome Biol. Evol.">
        <title>Multiple Roots of Fruiting Body Formation in Amoebozoa.</title>
        <authorList>
            <person name="Hillmann F."/>
            <person name="Forbes G."/>
            <person name="Novohradska S."/>
            <person name="Ferling I."/>
            <person name="Riege K."/>
            <person name="Groth M."/>
            <person name="Westermann M."/>
            <person name="Marz M."/>
            <person name="Spaller T."/>
            <person name="Winckler T."/>
            <person name="Schaap P."/>
            <person name="Glockner G."/>
        </authorList>
    </citation>
    <scope>NUCLEOTIDE SEQUENCE [LARGE SCALE GENOMIC DNA]</scope>
    <source>
        <strain evidence="4 5">Jena</strain>
    </source>
</reference>
<dbReference type="GO" id="GO:0008283">
    <property type="term" value="P:cell population proliferation"/>
    <property type="evidence" value="ECO:0007669"/>
    <property type="project" value="InterPro"/>
</dbReference>
<evidence type="ECO:0000256" key="1">
    <source>
        <dbReference type="ARBA" id="ARBA00004496"/>
    </source>
</evidence>
<accession>A0A2P6NDD6</accession>
<organism evidence="4 5">
    <name type="scientific">Planoprotostelium fungivorum</name>
    <dbReference type="NCBI Taxonomy" id="1890364"/>
    <lineage>
        <taxon>Eukaryota</taxon>
        <taxon>Amoebozoa</taxon>
        <taxon>Evosea</taxon>
        <taxon>Variosea</taxon>
        <taxon>Cavosteliida</taxon>
        <taxon>Cavosteliaceae</taxon>
        <taxon>Planoprotostelium</taxon>
    </lineage>
</organism>
<keyword evidence="5" id="KW-1185">Reference proteome</keyword>
<evidence type="ECO:0000256" key="3">
    <source>
        <dbReference type="ARBA" id="ARBA00061308"/>
    </source>
</evidence>
<evidence type="ECO:0000313" key="4">
    <source>
        <dbReference type="EMBL" id="PRP81974.1"/>
    </source>
</evidence>
<dbReference type="InParanoid" id="A0A2P6NDD6"/>
<sequence>MNTPDRQRVRQHLSSLVIHEEEGLIDDTRFEKLLDVLRGYCTSPESVQLLLEEDCFSTIKKSLLHEDERVISVGLRFLGYVTSHSIAFKAWSKVDNCDPYSFLANESDFVRASARQALHYMIRPFWEKEGVTPNLLQFNWIMGHADILNILFEDFRSHSSFLAQAATELLGGLMEISSTDEKSRDLIDAAGLSTHLQRVNSKSEGSDDTLISMVALTVYLLNSSLVSPRYLSSYHLVRQLCDLCCHGNRVVRSHAVEALGIVCNKEKQAALLGPNEWAAAEAGGPNVVANAVMEKMIELMANMLKGGRNDILASLELAGNLYLPAGHVYNAGIFEDMSAAIDHVITVVMEAPNSSPARNFEENEKFDRLFHNFVKKNAYSISSYSGQFLYSTFLSMRRCMKRIIRKTGWLSSILRLLIDHQHSQGNQRLKKLALDTLSEIDLNEWMYWLQRSHNTENNLKLKLYDPFQVVTYIVEHDDDRSVAAAALRALQNILLAAAKEEEVLKQILSIRGNTNYCTILDNTLSNLLSNVSWELRDTAVEFCASCMLKEDYLCNYSLDHHYASFIFNAAKKDQEAFVRSTSLVSIQKICKLPSVWRDLRRKHADFPSALLKLSTDVDDLPRRALFELLEDWIFRENSLESLVEMTEGLRDVLKECVSDEDWELQLRVIRFLCGLCKSSEDSALRLFVNTNGDQLLSKAFDEGNRLVRIEVCRTMMVVSSRCSDNIRVEFESRLSPFLKRIRDMDLEGTIKECSAEEMYGAEDFLLETENEVIDCY</sequence>
<dbReference type="InterPro" id="IPR011989">
    <property type="entry name" value="ARM-like"/>
</dbReference>
<evidence type="ECO:0000313" key="5">
    <source>
        <dbReference type="Proteomes" id="UP000241769"/>
    </source>
</evidence>
<dbReference type="OrthoDB" id="10057956at2759"/>
<dbReference type="SUPFAM" id="SSF48371">
    <property type="entry name" value="ARM repeat"/>
    <property type="match status" value="1"/>
</dbReference>
<gene>
    <name evidence="4" type="ORF">PROFUN_10468</name>
</gene>
<evidence type="ECO:0000256" key="2">
    <source>
        <dbReference type="ARBA" id="ARBA00022490"/>
    </source>
</evidence>
<dbReference type="InterPro" id="IPR016024">
    <property type="entry name" value="ARM-type_fold"/>
</dbReference>